<evidence type="ECO:0000256" key="1">
    <source>
        <dbReference type="SAM" id="MobiDB-lite"/>
    </source>
</evidence>
<accession>A0ABS4C0Z9</accession>
<dbReference type="InterPro" id="IPR003959">
    <property type="entry name" value="ATPase_AAA_core"/>
</dbReference>
<dbReference type="Gene3D" id="3.40.50.300">
    <property type="entry name" value="P-loop containing nucleotide triphosphate hydrolases"/>
    <property type="match status" value="1"/>
</dbReference>
<sequence>MSGFDFFYSTDFDFDSIDGIHLLQDHVGTSYPQPWDDYNYTVTFQVHRVVAGVREPLGRTKILVKDYKNTSDYFLLSTDQVGRSRRITDLLNPQNVVSLASDIDYYRRVGLRLKTEAVEYLRKICDGSYNYDSYKNYSAWGGFDSSLFRSSMAKAILKKGHQIALGSYEAQDSFSFSLGGLTDCFDVLNFNFDNGRTLGPTNINLLVGRNGVGKSHILRHLVDTLTGVRQHTESWPFFHKVVVAAYSPFESFKTESELSIALGAEASPPRETSPENELASKDEQERRRRLVNEYVYLGFRDPKGTFSLEWPKESSARAVHRILQYDMENQWSAVGRFNLLFQTLKRSIEFDAIELNASGGESIVLKEKDDALRNELAGRGDLDYARGIRFLNDGEVVSLSSGQTIYSYLLPSLVAEVDGESLLILDEPELYLHPAMEVGLLDMLKQLLIATKSNAIIATHSSILAREVEQSGISILRKVNGRTEVSRPSVETFGQTVEVIMGLAFDDYEIRKPYEDALDIAVKTFSSPEAALEKLGPDVGDEALAYLTAKVEDDEDGADIEIERRAE</sequence>
<proteinExistence type="predicted"/>
<evidence type="ECO:0000259" key="2">
    <source>
        <dbReference type="Pfam" id="PF13304"/>
    </source>
</evidence>
<dbReference type="Pfam" id="PF13304">
    <property type="entry name" value="AAA_21"/>
    <property type="match status" value="1"/>
</dbReference>
<protein>
    <submittedName>
        <fullName evidence="3">AAA family ATPase</fullName>
    </submittedName>
</protein>
<dbReference type="InterPro" id="IPR051396">
    <property type="entry name" value="Bact_Antivir_Def_Nuclease"/>
</dbReference>
<feature type="domain" description="ATPase AAA-type core" evidence="2">
    <location>
        <begin position="203"/>
        <end position="464"/>
    </location>
</feature>
<dbReference type="PANTHER" id="PTHR43581:SF2">
    <property type="entry name" value="EXCINUCLEASE ATPASE SUBUNIT"/>
    <property type="match status" value="1"/>
</dbReference>
<gene>
    <name evidence="3" type="ORF">JTJ32_03125</name>
</gene>
<name>A0ABS4C0Z9_9PSED</name>
<dbReference type="Proteomes" id="UP000673197">
    <property type="component" value="Unassembled WGS sequence"/>
</dbReference>
<evidence type="ECO:0000313" key="3">
    <source>
        <dbReference type="EMBL" id="MBP0944318.1"/>
    </source>
</evidence>
<dbReference type="InterPro" id="IPR027417">
    <property type="entry name" value="P-loop_NTPase"/>
</dbReference>
<feature type="region of interest" description="Disordered" evidence="1">
    <location>
        <begin position="264"/>
        <end position="285"/>
    </location>
</feature>
<evidence type="ECO:0000313" key="4">
    <source>
        <dbReference type="Proteomes" id="UP000673197"/>
    </source>
</evidence>
<dbReference type="EMBL" id="JAFFZW010000001">
    <property type="protein sequence ID" value="MBP0944318.1"/>
    <property type="molecule type" value="Genomic_DNA"/>
</dbReference>
<comment type="caution">
    <text evidence="3">The sequence shown here is derived from an EMBL/GenBank/DDBJ whole genome shotgun (WGS) entry which is preliminary data.</text>
</comment>
<dbReference type="RefSeq" id="WP_210040799.1">
    <property type="nucleotide sequence ID" value="NZ_JAFFZW010000001.1"/>
</dbReference>
<dbReference type="PANTHER" id="PTHR43581">
    <property type="entry name" value="ATP/GTP PHOSPHATASE"/>
    <property type="match status" value="1"/>
</dbReference>
<dbReference type="SUPFAM" id="SSF52540">
    <property type="entry name" value="P-loop containing nucleoside triphosphate hydrolases"/>
    <property type="match status" value="1"/>
</dbReference>
<keyword evidence="4" id="KW-1185">Reference proteome</keyword>
<organism evidence="3 4">
    <name type="scientific">Pseudomonas alliivorans</name>
    <dbReference type="NCBI Taxonomy" id="2810613"/>
    <lineage>
        <taxon>Bacteria</taxon>
        <taxon>Pseudomonadati</taxon>
        <taxon>Pseudomonadota</taxon>
        <taxon>Gammaproteobacteria</taxon>
        <taxon>Pseudomonadales</taxon>
        <taxon>Pseudomonadaceae</taxon>
        <taxon>Pseudomonas</taxon>
    </lineage>
</organism>
<reference evidence="3 4" key="1">
    <citation type="journal article" date="2022" name="Syst. Appl. Microbiol.">
        <title>Pseudomonas alliivorans sp. nov., a plant-pathogenic bacterium isolated from onion foliage in Georgia, USA.</title>
        <authorList>
            <person name="Zhao M."/>
            <person name="Tyson C."/>
            <person name="Chen H.C."/>
            <person name="Paudel S."/>
            <person name="Gitaitis R."/>
            <person name="Kvitko B."/>
            <person name="Dutta B."/>
        </authorList>
    </citation>
    <scope>NUCLEOTIDE SEQUENCE [LARGE SCALE GENOMIC DNA]</scope>
    <source>
        <strain evidence="3 4">20GA0068</strain>
    </source>
</reference>